<evidence type="ECO:0000313" key="3">
    <source>
        <dbReference type="Proteomes" id="UP000316030"/>
    </source>
</evidence>
<gene>
    <name evidence="2" type="ORF">SAMN06265173_1133</name>
</gene>
<dbReference type="EMBL" id="FXTO01000013">
    <property type="protein sequence ID" value="SMO76020.1"/>
    <property type="molecule type" value="Genomic_DNA"/>
</dbReference>
<keyword evidence="3" id="KW-1185">Reference proteome</keyword>
<organism evidence="2 3">
    <name type="scientific">Thalassovita litoralis</name>
    <dbReference type="NCBI Taxonomy" id="1010611"/>
    <lineage>
        <taxon>Bacteria</taxon>
        <taxon>Pseudomonadati</taxon>
        <taxon>Pseudomonadota</taxon>
        <taxon>Alphaproteobacteria</taxon>
        <taxon>Rhodobacterales</taxon>
        <taxon>Roseobacteraceae</taxon>
        <taxon>Thalassovita</taxon>
    </lineage>
</organism>
<accession>A0A521DYQ4</accession>
<reference evidence="2 3" key="1">
    <citation type="submission" date="2017-05" db="EMBL/GenBank/DDBJ databases">
        <authorList>
            <person name="Varghese N."/>
            <person name="Submissions S."/>
        </authorList>
    </citation>
    <scope>NUCLEOTIDE SEQUENCE [LARGE SCALE GENOMIC DNA]</scope>
    <source>
        <strain evidence="2 3">DSM 29506</strain>
    </source>
</reference>
<dbReference type="Proteomes" id="UP000316030">
    <property type="component" value="Unassembled WGS sequence"/>
</dbReference>
<name>A0A521DYQ4_9RHOB</name>
<feature type="region of interest" description="Disordered" evidence="1">
    <location>
        <begin position="99"/>
        <end position="125"/>
    </location>
</feature>
<evidence type="ECO:0000256" key="1">
    <source>
        <dbReference type="SAM" id="MobiDB-lite"/>
    </source>
</evidence>
<sequence length="125" mass="13886">MFSSPAPNTESEAITIEPIRERAAVLRGVPQDRPHSVKGVSLKWDAKAGGFVFSRKNTDKVSEAVGLLTAFERGRQRSERSSSRLEDIWEGSISSSPLTRIENKPDALENKKRRGNLPIFNGMHP</sequence>
<proteinExistence type="predicted"/>
<dbReference type="AlphaFoldDB" id="A0A521DYQ4"/>
<feature type="compositionally biased region" description="Basic and acidic residues" evidence="1">
    <location>
        <begin position="101"/>
        <end position="110"/>
    </location>
</feature>
<evidence type="ECO:0000313" key="2">
    <source>
        <dbReference type="EMBL" id="SMO76020.1"/>
    </source>
</evidence>
<protein>
    <submittedName>
        <fullName evidence="2">Uncharacterized protein</fullName>
    </submittedName>
</protein>